<evidence type="ECO:0000313" key="3">
    <source>
        <dbReference type="Proteomes" id="UP000000692"/>
    </source>
</evidence>
<name>F9YA25_KETVW</name>
<evidence type="ECO:0000256" key="1">
    <source>
        <dbReference type="SAM" id="Phobius"/>
    </source>
</evidence>
<dbReference type="EMBL" id="CP002018">
    <property type="protein sequence ID" value="AEM41436.1"/>
    <property type="molecule type" value="Genomic_DNA"/>
</dbReference>
<keyword evidence="3" id="KW-1185">Reference proteome</keyword>
<keyword evidence="1" id="KW-0812">Transmembrane</keyword>
<keyword evidence="1" id="KW-0472">Membrane</keyword>
<proteinExistence type="predicted"/>
<sequence>MSRVSFALSIAPMILGIALLAWHAWPTIQWARALSPAAGPHMTCATDPVINCRLPSAETGQ</sequence>
<evidence type="ECO:0000313" key="2">
    <source>
        <dbReference type="EMBL" id="AEM41436.1"/>
    </source>
</evidence>
<dbReference type="KEGG" id="kvl:KVU_1597"/>
<gene>
    <name evidence="2" type="ordered locus">KVU_1597</name>
</gene>
<feature type="transmembrane region" description="Helical" evidence="1">
    <location>
        <begin position="6"/>
        <end position="25"/>
    </location>
</feature>
<reference evidence="2 3" key="1">
    <citation type="journal article" date="2011" name="J. Bacteriol.">
        <title>Complete genome sequence of the industrial strain Ketogulonicigenium vulgare WSH-001.</title>
        <authorList>
            <person name="Liu L."/>
            <person name="Li Y."/>
            <person name="Zhang J."/>
            <person name="Zhou Z."/>
            <person name="Liu J."/>
            <person name="Li X."/>
            <person name="Zhou J."/>
            <person name="Du G."/>
            <person name="Wang L."/>
            <person name="Chen J."/>
        </authorList>
    </citation>
    <scope>NUCLEOTIDE SEQUENCE [LARGE SCALE GENOMIC DNA]</scope>
    <source>
        <strain evidence="2 3">WSH-001</strain>
    </source>
</reference>
<organism evidence="2 3">
    <name type="scientific">Ketogulonicigenium vulgare (strain WSH-001)</name>
    <dbReference type="NCBI Taxonomy" id="759362"/>
    <lineage>
        <taxon>Bacteria</taxon>
        <taxon>Pseudomonadati</taxon>
        <taxon>Pseudomonadota</taxon>
        <taxon>Alphaproteobacteria</taxon>
        <taxon>Rhodobacterales</taxon>
        <taxon>Roseobacteraceae</taxon>
        <taxon>Ketogulonicigenium</taxon>
    </lineage>
</organism>
<keyword evidence="1" id="KW-1133">Transmembrane helix</keyword>
<dbReference type="RefSeq" id="WP_013384788.1">
    <property type="nucleotide sequence ID" value="NC_017384.1"/>
</dbReference>
<dbReference type="Proteomes" id="UP000000692">
    <property type="component" value="Chromosome"/>
</dbReference>
<dbReference type="AlphaFoldDB" id="F9YA25"/>
<protein>
    <submittedName>
        <fullName evidence="2">Uncharacterized protein</fullName>
    </submittedName>
</protein>
<dbReference type="HOGENOM" id="CLU_2916420_0_0_5"/>
<accession>F9YA25</accession>